<proteinExistence type="inferred from homology"/>
<comment type="caution">
    <text evidence="3">The sequence shown here is derived from an EMBL/GenBank/DDBJ whole genome shotgun (WGS) entry which is preliminary data.</text>
</comment>
<dbReference type="InterPro" id="IPR001498">
    <property type="entry name" value="Impact_N"/>
</dbReference>
<dbReference type="EMBL" id="WFLN01000007">
    <property type="protein sequence ID" value="KAB8029805.1"/>
    <property type="molecule type" value="Genomic_DNA"/>
</dbReference>
<dbReference type="Pfam" id="PF01205">
    <property type="entry name" value="Impact_N"/>
    <property type="match status" value="1"/>
</dbReference>
<dbReference type="SUPFAM" id="SSF54211">
    <property type="entry name" value="Ribosomal protein S5 domain 2-like"/>
    <property type="match status" value="1"/>
</dbReference>
<dbReference type="InterPro" id="IPR023582">
    <property type="entry name" value="Impact"/>
</dbReference>
<dbReference type="Proteomes" id="UP000442694">
    <property type="component" value="Unassembled WGS sequence"/>
</dbReference>
<dbReference type="InterPro" id="IPR020568">
    <property type="entry name" value="Ribosomal_Su5_D2-typ_SF"/>
</dbReference>
<dbReference type="Gene3D" id="3.30.230.30">
    <property type="entry name" value="Impact, N-terminal domain"/>
    <property type="match status" value="1"/>
</dbReference>
<evidence type="ECO:0000313" key="3">
    <source>
        <dbReference type="EMBL" id="KAB8029805.1"/>
    </source>
</evidence>
<gene>
    <name evidence="3" type="ORF">GCL57_09700</name>
</gene>
<name>A0A833N110_9BACT</name>
<dbReference type="PROSITE" id="PS00910">
    <property type="entry name" value="UPF0029"/>
    <property type="match status" value="1"/>
</dbReference>
<sequence>MHAICIIINKKSLFSLKRNKMSSTCFKTIYRNAVAEIVIEKSRFISSIVKVNTEEDVFEFFALIRKKYFDATHNCTAFILKSGTMRSSDDGEPSGTAGRPMLEYLKKNEVYNVAVVVTRFFGGIKLGTGGLVRAYSAAVNDVLKKAGTVEYTLHKSYILALEYTNWKRVENHLNSNLICFEKPEFLQDIQVKVYVKNENTFFQEINDLCNGLVLIERSEDKFIEILLSKPSE</sequence>
<dbReference type="GO" id="GO:0006446">
    <property type="term" value="P:regulation of translational initiation"/>
    <property type="evidence" value="ECO:0007669"/>
    <property type="project" value="TreeGrafter"/>
</dbReference>
<dbReference type="GO" id="GO:0005737">
    <property type="term" value="C:cytoplasm"/>
    <property type="evidence" value="ECO:0007669"/>
    <property type="project" value="TreeGrafter"/>
</dbReference>
<accession>A0A833N110</accession>
<dbReference type="PANTHER" id="PTHR16301">
    <property type="entry name" value="IMPACT-RELATED"/>
    <property type="match status" value="1"/>
</dbReference>
<dbReference type="InterPro" id="IPR020569">
    <property type="entry name" value="UPF0029_Impact_CS"/>
</dbReference>
<comment type="similarity">
    <text evidence="1">Belongs to the IMPACT family.</text>
</comment>
<dbReference type="PANTHER" id="PTHR16301:SF20">
    <property type="entry name" value="IMPACT FAMILY MEMBER YIGZ"/>
    <property type="match status" value="1"/>
</dbReference>
<evidence type="ECO:0000313" key="4">
    <source>
        <dbReference type="Proteomes" id="UP000442694"/>
    </source>
</evidence>
<keyword evidence="4" id="KW-1185">Reference proteome</keyword>
<reference evidence="3 4" key="1">
    <citation type="submission" date="2019-10" db="EMBL/GenBank/DDBJ databases">
        <title>New genus of Silvanigrellaceae.</title>
        <authorList>
            <person name="Pitt A."/>
            <person name="Hahn M.W."/>
        </authorList>
    </citation>
    <scope>NUCLEOTIDE SEQUENCE [LARGE SCALE GENOMIC DNA]</scope>
    <source>
        <strain evidence="3 4">33A1-SZDP</strain>
    </source>
</reference>
<dbReference type="InterPro" id="IPR036956">
    <property type="entry name" value="Impact_N_sf"/>
</dbReference>
<evidence type="ECO:0000256" key="1">
    <source>
        <dbReference type="ARBA" id="ARBA00007665"/>
    </source>
</evidence>
<organism evidence="3 4">
    <name type="scientific">Fluviispira multicolorata</name>
    <dbReference type="NCBI Taxonomy" id="2654512"/>
    <lineage>
        <taxon>Bacteria</taxon>
        <taxon>Pseudomonadati</taxon>
        <taxon>Bdellovibrionota</taxon>
        <taxon>Oligoflexia</taxon>
        <taxon>Silvanigrellales</taxon>
        <taxon>Silvanigrellaceae</taxon>
        <taxon>Fluviispira</taxon>
    </lineage>
</organism>
<evidence type="ECO:0000259" key="2">
    <source>
        <dbReference type="Pfam" id="PF01205"/>
    </source>
</evidence>
<dbReference type="AlphaFoldDB" id="A0A833N110"/>
<dbReference type="InterPro" id="IPR015796">
    <property type="entry name" value="Impact_YigZ-like"/>
</dbReference>
<dbReference type="NCBIfam" id="TIGR00257">
    <property type="entry name" value="IMPACT_YIGZ"/>
    <property type="match status" value="1"/>
</dbReference>
<protein>
    <submittedName>
        <fullName evidence="3">YigZ family protein</fullName>
    </submittedName>
</protein>
<feature type="domain" description="Impact N-terminal" evidence="2">
    <location>
        <begin position="41"/>
        <end position="143"/>
    </location>
</feature>